<organism evidence="2 3">
    <name type="scientific">Megalurothrips usitatus</name>
    <name type="common">bean blossom thrips</name>
    <dbReference type="NCBI Taxonomy" id="439358"/>
    <lineage>
        <taxon>Eukaryota</taxon>
        <taxon>Metazoa</taxon>
        <taxon>Ecdysozoa</taxon>
        <taxon>Arthropoda</taxon>
        <taxon>Hexapoda</taxon>
        <taxon>Insecta</taxon>
        <taxon>Pterygota</taxon>
        <taxon>Neoptera</taxon>
        <taxon>Paraneoptera</taxon>
        <taxon>Thysanoptera</taxon>
        <taxon>Terebrantia</taxon>
        <taxon>Thripoidea</taxon>
        <taxon>Thripidae</taxon>
        <taxon>Megalurothrips</taxon>
    </lineage>
</organism>
<dbReference type="GO" id="GO:0016491">
    <property type="term" value="F:oxidoreductase activity"/>
    <property type="evidence" value="ECO:0007669"/>
    <property type="project" value="UniProtKB-KW"/>
</dbReference>
<name>A0AAV7XEW1_9NEOP</name>
<evidence type="ECO:0008006" key="4">
    <source>
        <dbReference type="Google" id="ProtNLM"/>
    </source>
</evidence>
<dbReference type="SUPFAM" id="SSF51735">
    <property type="entry name" value="NAD(P)-binding Rossmann-fold domains"/>
    <property type="match status" value="1"/>
</dbReference>
<dbReference type="Proteomes" id="UP001075354">
    <property type="component" value="Chromosome 9"/>
</dbReference>
<dbReference type="PANTHER" id="PTHR43975">
    <property type="entry name" value="ZGC:101858"/>
    <property type="match status" value="1"/>
</dbReference>
<sequence>MSSLKDKVVLITGASSGIGAAVAIHCAKLGSQLALTGRNEENLKGVVKDCENAGLAKNKILMVLGSVEDQSSCENIIRATIDHFGHLDVLVNNAGILVTGSLETLSVEDFDRQMNVNVRSVFMLSKFSIPHLKKTKGTIVNVSSVAGLRSFPNINAYATSKAAVDQMTKCTALELAPYGIRVNAVNPGVIITEIHKRAGMSEKQYAEFMESCKRTHALGRAGTVEEVAKAVAFLASDDSSFTTGETLTVDGGRHAMCPRD</sequence>
<dbReference type="PROSITE" id="PS00061">
    <property type="entry name" value="ADH_SHORT"/>
    <property type="match status" value="1"/>
</dbReference>
<protein>
    <recommendedName>
        <fullName evidence="4">3-oxoacyl-[acyl-carrier-protein] reductase FabG-like</fullName>
    </recommendedName>
</protein>
<dbReference type="Pfam" id="PF13561">
    <property type="entry name" value="adh_short_C2"/>
    <property type="match status" value="1"/>
</dbReference>
<keyword evidence="3" id="KW-1185">Reference proteome</keyword>
<dbReference type="EMBL" id="JAPTSV010000009">
    <property type="protein sequence ID" value="KAJ1523883.1"/>
    <property type="molecule type" value="Genomic_DNA"/>
</dbReference>
<dbReference type="PRINTS" id="PR00080">
    <property type="entry name" value="SDRFAMILY"/>
</dbReference>
<dbReference type="PANTHER" id="PTHR43975:SF2">
    <property type="entry name" value="EG:BACR7A4.14 PROTEIN-RELATED"/>
    <property type="match status" value="1"/>
</dbReference>
<evidence type="ECO:0000256" key="1">
    <source>
        <dbReference type="ARBA" id="ARBA00023002"/>
    </source>
</evidence>
<evidence type="ECO:0000313" key="3">
    <source>
        <dbReference type="Proteomes" id="UP001075354"/>
    </source>
</evidence>
<dbReference type="Gene3D" id="3.40.50.720">
    <property type="entry name" value="NAD(P)-binding Rossmann-like Domain"/>
    <property type="match status" value="1"/>
</dbReference>
<gene>
    <name evidence="2" type="ORF">ONE63_010438</name>
</gene>
<dbReference type="FunFam" id="3.40.50.720:FF:000084">
    <property type="entry name" value="Short-chain dehydrogenase reductase"/>
    <property type="match status" value="1"/>
</dbReference>
<reference evidence="2" key="1">
    <citation type="submission" date="2022-12" db="EMBL/GenBank/DDBJ databases">
        <title>Chromosome-level genome assembly of the bean flower thrips Megalurothrips usitatus.</title>
        <authorList>
            <person name="Ma L."/>
            <person name="Liu Q."/>
            <person name="Li H."/>
            <person name="Cai W."/>
        </authorList>
    </citation>
    <scope>NUCLEOTIDE SEQUENCE</scope>
    <source>
        <strain evidence="2">Cailab_2022a</strain>
    </source>
</reference>
<comment type="caution">
    <text evidence="2">The sequence shown here is derived from an EMBL/GenBank/DDBJ whole genome shotgun (WGS) entry which is preliminary data.</text>
</comment>
<dbReference type="InterPro" id="IPR020904">
    <property type="entry name" value="Sc_DH/Rdtase_CS"/>
</dbReference>
<dbReference type="NCBIfam" id="NF005559">
    <property type="entry name" value="PRK07231.1"/>
    <property type="match status" value="1"/>
</dbReference>
<dbReference type="InterPro" id="IPR002347">
    <property type="entry name" value="SDR_fam"/>
</dbReference>
<accession>A0AAV7XEW1</accession>
<evidence type="ECO:0000313" key="2">
    <source>
        <dbReference type="EMBL" id="KAJ1523883.1"/>
    </source>
</evidence>
<proteinExistence type="predicted"/>
<dbReference type="InterPro" id="IPR036291">
    <property type="entry name" value="NAD(P)-bd_dom_sf"/>
</dbReference>
<dbReference type="AlphaFoldDB" id="A0AAV7XEW1"/>
<keyword evidence="1" id="KW-0560">Oxidoreductase</keyword>
<dbReference type="PRINTS" id="PR00081">
    <property type="entry name" value="GDHRDH"/>
</dbReference>